<dbReference type="PANTHER" id="PTHR43449">
    <property type="entry name" value="NUCLEOTIDYLTRANSFERASE"/>
    <property type="match status" value="1"/>
</dbReference>
<organism evidence="2 3">
    <name type="scientific">Candidatus Infernicultor aquiphilus</name>
    <dbReference type="NCBI Taxonomy" id="1805029"/>
    <lineage>
        <taxon>Bacteria</taxon>
        <taxon>Pseudomonadati</taxon>
        <taxon>Atribacterota</taxon>
        <taxon>Candidatus Phoenicimicrobiia</taxon>
        <taxon>Candidatus Pheonicimicrobiales</taxon>
        <taxon>Candidatus Phoenicimicrobiaceae</taxon>
        <taxon>Candidatus Infernicultor</taxon>
    </lineage>
</organism>
<keyword evidence="2" id="KW-0808">Transferase</keyword>
<evidence type="ECO:0000313" key="3">
    <source>
        <dbReference type="Proteomes" id="UP000230646"/>
    </source>
</evidence>
<comment type="caution">
    <text evidence="2">The sequence shown here is derived from an EMBL/GenBank/DDBJ whole genome shotgun (WGS) entry which is preliminary data.</text>
</comment>
<dbReference type="CDD" id="cd05403">
    <property type="entry name" value="NT_KNTase_like"/>
    <property type="match status" value="1"/>
</dbReference>
<dbReference type="Proteomes" id="UP000230646">
    <property type="component" value="Unassembled WGS sequence"/>
</dbReference>
<evidence type="ECO:0000259" key="1">
    <source>
        <dbReference type="Pfam" id="PF01909"/>
    </source>
</evidence>
<dbReference type="InterPro" id="IPR043519">
    <property type="entry name" value="NT_sf"/>
</dbReference>
<feature type="domain" description="Polymerase nucleotidyl transferase" evidence="1">
    <location>
        <begin position="16"/>
        <end position="93"/>
    </location>
</feature>
<protein>
    <submittedName>
        <fullName evidence="2">Nucleotidyltransferase domain-containing protein</fullName>
    </submittedName>
</protein>
<dbReference type="GO" id="GO:0016779">
    <property type="term" value="F:nucleotidyltransferase activity"/>
    <property type="evidence" value="ECO:0007669"/>
    <property type="project" value="InterPro"/>
</dbReference>
<dbReference type="InterPro" id="IPR002934">
    <property type="entry name" value="Polymerase_NTP_transf_dom"/>
</dbReference>
<dbReference type="AlphaFoldDB" id="A0A2M7PPB6"/>
<dbReference type="RefSeq" id="WP_406607922.1">
    <property type="nucleotide sequence ID" value="NZ_PFKO01000270.1"/>
</dbReference>
<name>A0A2M7PPB6_9BACT</name>
<dbReference type="Gene3D" id="3.30.460.10">
    <property type="entry name" value="Beta Polymerase, domain 2"/>
    <property type="match status" value="1"/>
</dbReference>
<proteinExistence type="predicted"/>
<accession>A0A2M7PPB6</accession>
<dbReference type="SUPFAM" id="SSF81301">
    <property type="entry name" value="Nucleotidyltransferase"/>
    <property type="match status" value="1"/>
</dbReference>
<gene>
    <name evidence="2" type="ORF">COZ07_07185</name>
</gene>
<dbReference type="Pfam" id="PF01909">
    <property type="entry name" value="NTP_transf_2"/>
    <property type="match status" value="1"/>
</dbReference>
<sequence>MPKTTSELTDIVLLFINVLKSKGIIIEKVYLYGSSIKGTSRPDSDIDLILVSPTFSKMPFWKRWEIIGDALAELMEPIEVLAFSPEEFEKKKEKQASFLQYIIKQPETIDVVF</sequence>
<reference evidence="2 3" key="1">
    <citation type="submission" date="2017-09" db="EMBL/GenBank/DDBJ databases">
        <title>Depth-based differentiation of microbial function through sediment-hosted aquifers and enrichment of novel symbionts in the deep terrestrial subsurface.</title>
        <authorList>
            <person name="Probst A.J."/>
            <person name="Ladd B."/>
            <person name="Jarett J.K."/>
            <person name="Geller-Mcgrath D.E."/>
            <person name="Sieber C.M."/>
            <person name="Emerson J.B."/>
            <person name="Anantharaman K."/>
            <person name="Thomas B.C."/>
            <person name="Malmstrom R."/>
            <person name="Stieglmeier M."/>
            <person name="Klingl A."/>
            <person name="Woyke T."/>
            <person name="Ryan C.M."/>
            <person name="Banfield J.F."/>
        </authorList>
    </citation>
    <scope>NUCLEOTIDE SEQUENCE [LARGE SCALE GENOMIC DNA]</scope>
    <source>
        <strain evidence="2">CG_4_10_14_3_um_filter_34_13</strain>
    </source>
</reference>
<dbReference type="EMBL" id="PFKO01000270">
    <property type="protein sequence ID" value="PIY32016.1"/>
    <property type="molecule type" value="Genomic_DNA"/>
</dbReference>
<evidence type="ECO:0000313" key="2">
    <source>
        <dbReference type="EMBL" id="PIY32016.1"/>
    </source>
</evidence>
<dbReference type="PANTHER" id="PTHR43449:SF1">
    <property type="entry name" value="POLYMERASE BETA NUCLEOTIDYLTRANSFERASE DOMAIN-CONTAINING PROTEIN"/>
    <property type="match status" value="1"/>
</dbReference>